<feature type="region of interest" description="Disordered" evidence="1">
    <location>
        <begin position="103"/>
        <end position="130"/>
    </location>
</feature>
<dbReference type="Proteomes" id="UP000800038">
    <property type="component" value="Unassembled WGS sequence"/>
</dbReference>
<sequence>MLHVYPKQAKQRCRQAAPSKPPPLQVRSLSPSERLRPLHPQSSPQYPNFLTKLNSATALLASQQDHRGLSYGPGRKRRPEPSLSLPASSATICRTAIAPSILARQRRTSTRPGAFSTVHQGQSSHGTIPAPLPRPLVKVRIWRCIVRNYNLINKKRVASWSINFPDACIGPP</sequence>
<evidence type="ECO:0000313" key="2">
    <source>
        <dbReference type="EMBL" id="KAF1943386.1"/>
    </source>
</evidence>
<keyword evidence="3" id="KW-1185">Reference proteome</keyword>
<accession>A0A6A5SXY0</accession>
<feature type="compositionally biased region" description="Polar residues" evidence="1">
    <location>
        <begin position="117"/>
        <end position="126"/>
    </location>
</feature>
<feature type="region of interest" description="Disordered" evidence="1">
    <location>
        <begin position="66"/>
        <end position="87"/>
    </location>
</feature>
<name>A0A6A5SXY0_9PLEO</name>
<dbReference type="AlphaFoldDB" id="A0A6A5SXY0"/>
<organism evidence="2 3">
    <name type="scientific">Clathrospora elynae</name>
    <dbReference type="NCBI Taxonomy" id="706981"/>
    <lineage>
        <taxon>Eukaryota</taxon>
        <taxon>Fungi</taxon>
        <taxon>Dikarya</taxon>
        <taxon>Ascomycota</taxon>
        <taxon>Pezizomycotina</taxon>
        <taxon>Dothideomycetes</taxon>
        <taxon>Pleosporomycetidae</taxon>
        <taxon>Pleosporales</taxon>
        <taxon>Diademaceae</taxon>
        <taxon>Clathrospora</taxon>
    </lineage>
</organism>
<feature type="region of interest" description="Disordered" evidence="1">
    <location>
        <begin position="1"/>
        <end position="47"/>
    </location>
</feature>
<dbReference type="EMBL" id="ML976025">
    <property type="protein sequence ID" value="KAF1943386.1"/>
    <property type="molecule type" value="Genomic_DNA"/>
</dbReference>
<gene>
    <name evidence="2" type="ORF">EJ02DRAFT_132566</name>
</gene>
<evidence type="ECO:0000313" key="3">
    <source>
        <dbReference type="Proteomes" id="UP000800038"/>
    </source>
</evidence>
<protein>
    <submittedName>
        <fullName evidence="2">Uncharacterized protein</fullName>
    </submittedName>
</protein>
<proteinExistence type="predicted"/>
<evidence type="ECO:0000256" key="1">
    <source>
        <dbReference type="SAM" id="MobiDB-lite"/>
    </source>
</evidence>
<reference evidence="2" key="1">
    <citation type="journal article" date="2020" name="Stud. Mycol.">
        <title>101 Dothideomycetes genomes: a test case for predicting lifestyles and emergence of pathogens.</title>
        <authorList>
            <person name="Haridas S."/>
            <person name="Albert R."/>
            <person name="Binder M."/>
            <person name="Bloem J."/>
            <person name="Labutti K."/>
            <person name="Salamov A."/>
            <person name="Andreopoulos B."/>
            <person name="Baker S."/>
            <person name="Barry K."/>
            <person name="Bills G."/>
            <person name="Bluhm B."/>
            <person name="Cannon C."/>
            <person name="Castanera R."/>
            <person name="Culley D."/>
            <person name="Daum C."/>
            <person name="Ezra D."/>
            <person name="Gonzalez J."/>
            <person name="Henrissat B."/>
            <person name="Kuo A."/>
            <person name="Liang C."/>
            <person name="Lipzen A."/>
            <person name="Lutzoni F."/>
            <person name="Magnuson J."/>
            <person name="Mondo S."/>
            <person name="Nolan M."/>
            <person name="Ohm R."/>
            <person name="Pangilinan J."/>
            <person name="Park H.-J."/>
            <person name="Ramirez L."/>
            <person name="Alfaro M."/>
            <person name="Sun H."/>
            <person name="Tritt A."/>
            <person name="Yoshinaga Y."/>
            <person name="Zwiers L.-H."/>
            <person name="Turgeon B."/>
            <person name="Goodwin S."/>
            <person name="Spatafora J."/>
            <person name="Crous P."/>
            <person name="Grigoriev I."/>
        </authorList>
    </citation>
    <scope>NUCLEOTIDE SEQUENCE</scope>
    <source>
        <strain evidence="2">CBS 161.51</strain>
    </source>
</reference>